<organism evidence="1 2">
    <name type="scientific">Nocardia niwae</name>
    <dbReference type="NCBI Taxonomy" id="626084"/>
    <lineage>
        <taxon>Bacteria</taxon>
        <taxon>Bacillati</taxon>
        <taxon>Actinomycetota</taxon>
        <taxon>Actinomycetes</taxon>
        <taxon>Mycobacteriales</taxon>
        <taxon>Nocardiaceae</taxon>
        <taxon>Nocardia</taxon>
    </lineage>
</organism>
<accession>A0ABV2XHY9</accession>
<dbReference type="RefSeq" id="WP_245676371.1">
    <property type="nucleotide sequence ID" value="NZ_JBEYBM010000019.1"/>
</dbReference>
<evidence type="ECO:0000313" key="2">
    <source>
        <dbReference type="Proteomes" id="UP001550535"/>
    </source>
</evidence>
<keyword evidence="2" id="KW-1185">Reference proteome</keyword>
<comment type="caution">
    <text evidence="1">The sequence shown here is derived from an EMBL/GenBank/DDBJ whole genome shotgun (WGS) entry which is preliminary data.</text>
</comment>
<proteinExistence type="predicted"/>
<name>A0ABV2XHY9_9NOCA</name>
<dbReference type="Proteomes" id="UP001550535">
    <property type="component" value="Unassembled WGS sequence"/>
</dbReference>
<reference evidence="1 2" key="1">
    <citation type="submission" date="2024-06" db="EMBL/GenBank/DDBJ databases">
        <title>The Natural Products Discovery Center: Release of the First 8490 Sequenced Strains for Exploring Actinobacteria Biosynthetic Diversity.</title>
        <authorList>
            <person name="Kalkreuter E."/>
            <person name="Kautsar S.A."/>
            <person name="Yang D."/>
            <person name="Bader C.D."/>
            <person name="Teijaro C.N."/>
            <person name="Fluegel L."/>
            <person name="Davis C.M."/>
            <person name="Simpson J.R."/>
            <person name="Lauterbach L."/>
            <person name="Steele A.D."/>
            <person name="Gui C."/>
            <person name="Meng S."/>
            <person name="Li G."/>
            <person name="Viehrig K."/>
            <person name="Ye F."/>
            <person name="Su P."/>
            <person name="Kiefer A.F."/>
            <person name="Nichols A."/>
            <person name="Cepeda A.J."/>
            <person name="Yan W."/>
            <person name="Fan B."/>
            <person name="Jiang Y."/>
            <person name="Adhikari A."/>
            <person name="Zheng C.-J."/>
            <person name="Schuster L."/>
            <person name="Cowan T.M."/>
            <person name="Smanski M.J."/>
            <person name="Chevrette M.G."/>
            <person name="De Carvalho L.P.S."/>
            <person name="Shen B."/>
        </authorList>
    </citation>
    <scope>NUCLEOTIDE SEQUENCE [LARGE SCALE GENOMIC DNA]</scope>
    <source>
        <strain evidence="1 2">NPDC019434</strain>
    </source>
</reference>
<gene>
    <name evidence="1" type="ORF">ABZ507_27185</name>
</gene>
<dbReference type="EMBL" id="JBEYBR010000088">
    <property type="protein sequence ID" value="MEU2125503.1"/>
    <property type="molecule type" value="Genomic_DNA"/>
</dbReference>
<evidence type="ECO:0000313" key="1">
    <source>
        <dbReference type="EMBL" id="MEU2125503.1"/>
    </source>
</evidence>
<sequence length="102" mass="11192">MKRETMLCQFDADPCHPWTNKMGFLVGAADACCGAIVRVAAALATKTIAVMPIRRIIDPRIMLDLLARLALSDEQGDRSNSRATASRLETFVIEIFAAGRVR</sequence>
<protein>
    <submittedName>
        <fullName evidence="1">Uncharacterized protein</fullName>
    </submittedName>
</protein>